<dbReference type="AlphaFoldDB" id="A0A3M7T737"/>
<comment type="function">
    <text evidence="2">Tetrapolymerization of the monopyrrole PBG into the hydroxymethylbilane pre-uroporphyrinogen in several discrete steps.</text>
</comment>
<evidence type="ECO:0000256" key="6">
    <source>
        <dbReference type="ARBA" id="ARBA00022679"/>
    </source>
</evidence>
<name>A0A3M7T737_BRAPC</name>
<evidence type="ECO:0000256" key="2">
    <source>
        <dbReference type="ARBA" id="ARBA00002869"/>
    </source>
</evidence>
<dbReference type="UniPathway" id="UPA00251">
    <property type="reaction ID" value="UER00319"/>
</dbReference>
<comment type="caution">
    <text evidence="12">The sequence shown here is derived from an EMBL/GenBank/DDBJ whole genome shotgun (WGS) entry which is preliminary data.</text>
</comment>
<dbReference type="InterPro" id="IPR036803">
    <property type="entry name" value="Porphobilinogen_deaminase_C_sf"/>
</dbReference>
<evidence type="ECO:0000313" key="13">
    <source>
        <dbReference type="Proteomes" id="UP000276133"/>
    </source>
</evidence>
<dbReference type="FunFam" id="3.40.190.10:FF:000004">
    <property type="entry name" value="Porphobilinogen deaminase"/>
    <property type="match status" value="1"/>
</dbReference>
<dbReference type="HAMAP" id="MF_00260">
    <property type="entry name" value="Porphobil_deam"/>
    <property type="match status" value="1"/>
</dbReference>
<dbReference type="SUPFAM" id="SSF54782">
    <property type="entry name" value="Porphobilinogen deaminase (hydroxymethylbilane synthase), C-terminal domain"/>
    <property type="match status" value="1"/>
</dbReference>
<dbReference type="NCBIfam" id="TIGR00212">
    <property type="entry name" value="hemC"/>
    <property type="match status" value="1"/>
</dbReference>
<evidence type="ECO:0000256" key="1">
    <source>
        <dbReference type="ARBA" id="ARBA00001916"/>
    </source>
</evidence>
<dbReference type="InterPro" id="IPR022418">
    <property type="entry name" value="Porphobilinogen_deaminase_C"/>
</dbReference>
<evidence type="ECO:0000256" key="8">
    <source>
        <dbReference type="ARBA" id="ARBA00033064"/>
    </source>
</evidence>
<dbReference type="STRING" id="10195.A0A3M7T737"/>
<accession>A0A3M7T737</accession>
<dbReference type="Gene3D" id="3.40.190.10">
    <property type="entry name" value="Periplasmic binding protein-like II"/>
    <property type="match status" value="2"/>
</dbReference>
<dbReference type="FunFam" id="3.40.190.10:FF:000005">
    <property type="entry name" value="Porphobilinogen deaminase"/>
    <property type="match status" value="1"/>
</dbReference>
<comment type="similarity">
    <text evidence="4">Belongs to the HMBS family.</text>
</comment>
<dbReference type="Pfam" id="PF03900">
    <property type="entry name" value="Porphobil_deamC"/>
    <property type="match status" value="1"/>
</dbReference>
<dbReference type="CDD" id="cd13645">
    <property type="entry name" value="PBP2_HuPBGD_like"/>
    <property type="match status" value="1"/>
</dbReference>
<dbReference type="InterPro" id="IPR022419">
    <property type="entry name" value="Porphobilin_deaminase_cofac_BS"/>
</dbReference>
<dbReference type="PROSITE" id="PS00533">
    <property type="entry name" value="PORPHOBILINOGEN_DEAM"/>
    <property type="match status" value="1"/>
</dbReference>
<dbReference type="OrthoDB" id="564646at2759"/>
<evidence type="ECO:0000256" key="3">
    <source>
        <dbReference type="ARBA" id="ARBA00004735"/>
    </source>
</evidence>
<evidence type="ECO:0000313" key="12">
    <source>
        <dbReference type="EMBL" id="RNA43739.1"/>
    </source>
</evidence>
<reference evidence="12 13" key="1">
    <citation type="journal article" date="2018" name="Sci. Rep.">
        <title>Genomic signatures of local adaptation to the degree of environmental predictability in rotifers.</title>
        <authorList>
            <person name="Franch-Gras L."/>
            <person name="Hahn C."/>
            <person name="Garcia-Roger E.M."/>
            <person name="Carmona M.J."/>
            <person name="Serra M."/>
            <person name="Gomez A."/>
        </authorList>
    </citation>
    <scope>NUCLEOTIDE SEQUENCE [LARGE SCALE GENOMIC DNA]</scope>
    <source>
        <strain evidence="12">HYR1</strain>
    </source>
</reference>
<organism evidence="12 13">
    <name type="scientific">Brachionus plicatilis</name>
    <name type="common">Marine rotifer</name>
    <name type="synonym">Brachionus muelleri</name>
    <dbReference type="NCBI Taxonomy" id="10195"/>
    <lineage>
        <taxon>Eukaryota</taxon>
        <taxon>Metazoa</taxon>
        <taxon>Spiralia</taxon>
        <taxon>Gnathifera</taxon>
        <taxon>Rotifera</taxon>
        <taxon>Eurotatoria</taxon>
        <taxon>Monogononta</taxon>
        <taxon>Pseudotrocha</taxon>
        <taxon>Ploima</taxon>
        <taxon>Brachionidae</taxon>
        <taxon>Brachionus</taxon>
    </lineage>
</organism>
<dbReference type="Gene3D" id="3.30.160.40">
    <property type="entry name" value="Porphobilinogen deaminase, C-terminal domain"/>
    <property type="match status" value="1"/>
</dbReference>
<feature type="domain" description="Porphobilinogen deaminase C-terminal" evidence="11">
    <location>
        <begin position="249"/>
        <end position="305"/>
    </location>
</feature>
<dbReference type="Proteomes" id="UP000276133">
    <property type="component" value="Unassembled WGS sequence"/>
</dbReference>
<comment type="pathway">
    <text evidence="3">Porphyrin-containing compound metabolism; protoporphyrin-IX biosynthesis; coproporphyrinogen-III from 5-aminolevulinate: step 2/4.</text>
</comment>
<dbReference type="PRINTS" id="PR00151">
    <property type="entry name" value="PORPHBDMNASE"/>
</dbReference>
<dbReference type="SUPFAM" id="SSF53850">
    <property type="entry name" value="Periplasmic binding protein-like II"/>
    <property type="match status" value="1"/>
</dbReference>
<sequence>MSSENLTSNQLGDSIPNKRTHFKIGSRKSKLAMVQSEYIKSRMEEMYPDFTFEIVNFDTKGDKILNIALPKIGDKGLFTKELEDALLSNRIDFVVHSLKDMPCQTLPDNLIISGVPEREDPSDSLVIAKRWTESKKSLDDFEENRIIGTSSLRRISQLKEKYPKLKFETIRGNLQTRLSKMDDEEKFDAIILATAGLKRMKYDDRISQILPPEICLHAVSQGALGVESRRNDIEVIRMLNRLNDEETLLRCIAERTFLAKLEGGCSAPIGINSSIIKNSIILEGAVFDLEGTRRIQDRFEMNFQDSPGDCPLLTIMNEQSDLNKTKSVESPKRNLEDSQDNDHSPKRAKLDQNEEKSLEPSVKHFCFLTDLNIDENKMLKAELCGLHLAQKLKDKGADLLINEIKIKVHGSL</sequence>
<dbReference type="GO" id="GO:0005737">
    <property type="term" value="C:cytoplasm"/>
    <property type="evidence" value="ECO:0007669"/>
    <property type="project" value="TreeGrafter"/>
</dbReference>
<feature type="compositionally biased region" description="Polar residues" evidence="9">
    <location>
        <begin position="1"/>
        <end position="12"/>
    </location>
</feature>
<evidence type="ECO:0000256" key="4">
    <source>
        <dbReference type="ARBA" id="ARBA00005638"/>
    </source>
</evidence>
<feature type="domain" description="Porphobilinogen deaminase N-terminal" evidence="10">
    <location>
        <begin position="23"/>
        <end position="235"/>
    </location>
</feature>
<dbReference type="EC" id="2.5.1.61" evidence="5"/>
<proteinExistence type="inferred from homology"/>
<dbReference type="GO" id="GO:0004418">
    <property type="term" value="F:hydroxymethylbilane synthase activity"/>
    <property type="evidence" value="ECO:0007669"/>
    <property type="project" value="UniProtKB-EC"/>
</dbReference>
<evidence type="ECO:0000259" key="10">
    <source>
        <dbReference type="Pfam" id="PF01379"/>
    </source>
</evidence>
<dbReference type="InterPro" id="IPR022417">
    <property type="entry name" value="Porphobilin_deaminase_N"/>
</dbReference>
<evidence type="ECO:0000256" key="5">
    <source>
        <dbReference type="ARBA" id="ARBA00012655"/>
    </source>
</evidence>
<dbReference type="PANTHER" id="PTHR11557:SF0">
    <property type="entry name" value="PORPHOBILINOGEN DEAMINASE"/>
    <property type="match status" value="1"/>
</dbReference>
<dbReference type="EMBL" id="REGN01000180">
    <property type="protein sequence ID" value="RNA43739.1"/>
    <property type="molecule type" value="Genomic_DNA"/>
</dbReference>
<comment type="cofactor">
    <cofactor evidence="1">
        <name>dipyrromethane</name>
        <dbReference type="ChEBI" id="CHEBI:60342"/>
    </cofactor>
</comment>
<dbReference type="PANTHER" id="PTHR11557">
    <property type="entry name" value="PORPHOBILINOGEN DEAMINASE"/>
    <property type="match status" value="1"/>
</dbReference>
<evidence type="ECO:0000259" key="11">
    <source>
        <dbReference type="Pfam" id="PF03900"/>
    </source>
</evidence>
<keyword evidence="6 12" id="KW-0808">Transferase</keyword>
<keyword evidence="13" id="KW-1185">Reference proteome</keyword>
<feature type="region of interest" description="Disordered" evidence="9">
    <location>
        <begin position="1"/>
        <end position="20"/>
    </location>
</feature>
<dbReference type="InterPro" id="IPR000860">
    <property type="entry name" value="HemC"/>
</dbReference>
<dbReference type="GO" id="GO:0006782">
    <property type="term" value="P:protoporphyrinogen IX biosynthetic process"/>
    <property type="evidence" value="ECO:0007669"/>
    <property type="project" value="UniProtKB-UniPathway"/>
</dbReference>
<keyword evidence="7" id="KW-0627">Porphyrin biosynthesis</keyword>
<feature type="region of interest" description="Disordered" evidence="9">
    <location>
        <begin position="323"/>
        <end position="356"/>
    </location>
</feature>
<evidence type="ECO:0000256" key="9">
    <source>
        <dbReference type="SAM" id="MobiDB-lite"/>
    </source>
</evidence>
<gene>
    <name evidence="12" type="ORF">BpHYR1_022705</name>
</gene>
<evidence type="ECO:0000256" key="7">
    <source>
        <dbReference type="ARBA" id="ARBA00023244"/>
    </source>
</evidence>
<protein>
    <recommendedName>
        <fullName evidence="5">hydroxymethylbilane synthase</fullName>
        <ecNumber evidence="5">2.5.1.61</ecNumber>
    </recommendedName>
    <alternativeName>
        <fullName evidence="8">Hydroxymethylbilane synthase</fullName>
    </alternativeName>
</protein>
<dbReference type="Pfam" id="PF01379">
    <property type="entry name" value="Porphobil_deam"/>
    <property type="match status" value="1"/>
</dbReference>